<name>A0AA38ICM8_9CUCU</name>
<dbReference type="EMBL" id="JALNTZ010000005">
    <property type="protein sequence ID" value="KAJ3652106.1"/>
    <property type="molecule type" value="Genomic_DNA"/>
</dbReference>
<comment type="caution">
    <text evidence="1">The sequence shown here is derived from an EMBL/GenBank/DDBJ whole genome shotgun (WGS) entry which is preliminary data.</text>
</comment>
<keyword evidence="2" id="KW-1185">Reference proteome</keyword>
<sequence>MGYSLEQNTFIIMSYYRYRGLNEDEDELWPDLTTLVASLKENRQGDLKLVKTLLSMRTRMEQSPKKYLSKLSLQSGVPYSTCQKIVKEKLHMHPYKISLVQEL</sequence>
<organism evidence="1 2">
    <name type="scientific">Zophobas morio</name>
    <dbReference type="NCBI Taxonomy" id="2755281"/>
    <lineage>
        <taxon>Eukaryota</taxon>
        <taxon>Metazoa</taxon>
        <taxon>Ecdysozoa</taxon>
        <taxon>Arthropoda</taxon>
        <taxon>Hexapoda</taxon>
        <taxon>Insecta</taxon>
        <taxon>Pterygota</taxon>
        <taxon>Neoptera</taxon>
        <taxon>Endopterygota</taxon>
        <taxon>Coleoptera</taxon>
        <taxon>Polyphaga</taxon>
        <taxon>Cucujiformia</taxon>
        <taxon>Tenebrionidae</taxon>
        <taxon>Zophobas</taxon>
    </lineage>
</organism>
<accession>A0AA38ICM8</accession>
<evidence type="ECO:0000313" key="2">
    <source>
        <dbReference type="Proteomes" id="UP001168821"/>
    </source>
</evidence>
<protein>
    <submittedName>
        <fullName evidence="1">Uncharacterized protein</fullName>
    </submittedName>
</protein>
<dbReference type="AlphaFoldDB" id="A0AA38ICM8"/>
<reference evidence="1" key="1">
    <citation type="journal article" date="2023" name="G3 (Bethesda)">
        <title>Whole genome assemblies of Zophobas morio and Tenebrio molitor.</title>
        <authorList>
            <person name="Kaur S."/>
            <person name="Stinson S.A."/>
            <person name="diCenzo G.C."/>
        </authorList>
    </citation>
    <scope>NUCLEOTIDE SEQUENCE</scope>
    <source>
        <strain evidence="1">QUZm001</strain>
    </source>
</reference>
<evidence type="ECO:0000313" key="1">
    <source>
        <dbReference type="EMBL" id="KAJ3652106.1"/>
    </source>
</evidence>
<gene>
    <name evidence="1" type="ORF">Zmor_018101</name>
</gene>
<proteinExistence type="predicted"/>
<dbReference type="Proteomes" id="UP001168821">
    <property type="component" value="Unassembled WGS sequence"/>
</dbReference>